<dbReference type="PROSITE" id="PS51292">
    <property type="entry name" value="ZF_RING_CH"/>
    <property type="match status" value="1"/>
</dbReference>
<feature type="transmembrane region" description="Helical" evidence="4">
    <location>
        <begin position="345"/>
        <end position="370"/>
    </location>
</feature>
<feature type="transmembrane region" description="Helical" evidence="4">
    <location>
        <begin position="306"/>
        <end position="325"/>
    </location>
</feature>
<feature type="transmembrane region" description="Helical" evidence="4">
    <location>
        <begin position="106"/>
        <end position="129"/>
    </location>
</feature>
<protein>
    <submittedName>
        <fullName evidence="7">Probable E3 ubiquitin ligase SUD1</fullName>
    </submittedName>
</protein>
<dbReference type="Proteomes" id="UP000504610">
    <property type="component" value="Unplaced"/>
</dbReference>
<feature type="transmembrane region" description="Helical" evidence="4">
    <location>
        <begin position="481"/>
        <end position="497"/>
    </location>
</feature>
<dbReference type="GO" id="GO:0008270">
    <property type="term" value="F:zinc ion binding"/>
    <property type="evidence" value="ECO:0007669"/>
    <property type="project" value="UniProtKB-KW"/>
</dbReference>
<feature type="transmembrane region" description="Helical" evidence="4">
    <location>
        <begin position="759"/>
        <end position="782"/>
    </location>
</feature>
<feature type="transmembrane region" description="Helical" evidence="4">
    <location>
        <begin position="390"/>
        <end position="410"/>
    </location>
</feature>
<dbReference type="AlphaFoldDB" id="A0A6J0MAG9"/>
<feature type="transmembrane region" description="Helical" evidence="4">
    <location>
        <begin position="712"/>
        <end position="739"/>
    </location>
</feature>
<feature type="transmembrane region" description="Helical" evidence="4">
    <location>
        <begin position="440"/>
        <end position="459"/>
    </location>
</feature>
<dbReference type="GO" id="GO:0005789">
    <property type="term" value="C:endoplasmic reticulum membrane"/>
    <property type="evidence" value="ECO:0007669"/>
    <property type="project" value="TreeGrafter"/>
</dbReference>
<dbReference type="Gene3D" id="3.30.40.10">
    <property type="entry name" value="Zinc/RING finger domain, C3HC4 (zinc finger)"/>
    <property type="match status" value="1"/>
</dbReference>
<keyword evidence="3" id="KW-0862">Zinc</keyword>
<reference evidence="7" key="1">
    <citation type="submission" date="2025-08" db="UniProtKB">
        <authorList>
            <consortium name="RefSeq"/>
        </authorList>
    </citation>
    <scope>IDENTIFICATION</scope>
    <source>
        <tissue evidence="7">Leaf</tissue>
    </source>
</reference>
<dbReference type="InterPro" id="IPR056521">
    <property type="entry name" value="MARCHF6-like_C"/>
</dbReference>
<feature type="transmembrane region" description="Helical" evidence="4">
    <location>
        <begin position="584"/>
        <end position="610"/>
    </location>
</feature>
<evidence type="ECO:0000259" key="5">
    <source>
        <dbReference type="PROSITE" id="PS51292"/>
    </source>
</evidence>
<dbReference type="PANTHER" id="PTHR13145:SF3">
    <property type="entry name" value="RING_FYVE_PHD ZINC FINGER SUPERFAMILY PROTEIN"/>
    <property type="match status" value="1"/>
</dbReference>
<feature type="transmembrane region" description="Helical" evidence="4">
    <location>
        <begin position="149"/>
        <end position="170"/>
    </location>
</feature>
<feature type="transmembrane region" description="Helical" evidence="4">
    <location>
        <begin position="277"/>
        <end position="300"/>
    </location>
</feature>
<sequence>METGNKEAVQTEATDMKNEDVDICRICQSPEEESDNPLRHPCACRGSLKYVHTDCIFLWINRRSRRKYCEICKRSYSILPVYSDNAPERLPSQELLKSVLLRAFRFMALILPWLLAIAFHSHCILFLLADKETEFENKIVFELSCFFLGLLYTVEIVTEITFIVVLRVIYEETARTEPELLNHVHLIANGLRHKGVTKILLLLWKYMRILCDWWHDQLLHLSFFHDMFMRGPLALAFVPRNTQLHEFGSIRRFLFFSDDNTFAVLAINISWSFLDYLLPYLIGKAVFVLLLCLPPHGWILENISEITVGHIVLLSVWLAYLKSVFFTLIRNPTRTRWFSLSVKDALILCFKTILLPWMLGCWIDFCTFPLTGTTLSQRLEVVSDYPFMAVKHWCVGIGYLLAALSCMKLIQEIVQKRAFWYLLDVTEPNYKTTKLHLRSLLFAFAFHGAVIVIVFHLPIKTITLISHSFFPLKFGVYKDEFMLGLLAAYICCLMRLAKSVKQSIKPIVHKWVIAVSSCLKLSDFLFGVVLQRRDVVNHNVRLAFGIAEGCMVSFYGPQSDTTDEEEDTNEQSDERFVLRIGMMLVLAALSMFLVSTTVMALPVLAGRAFFHSISFYMLSFGLEHDDICAFWIGLCIMRKIYKITCFVYDHVVTRRIDLLFNHVLKCIQNVLLFSIRIFVVPGLLGLLIDLMIIIPSQVSLDELPVYNFLHDWLIGVCVLHILIFLTMSTPVTCFATVAWCEKLQIIRSVGINHLPFTWLIQDVIGSAINTLLTTLCVPYVLVNNSLFPVLGFSRETNLTVQRFVWPVLLAVMVIWFSAKLTRDLIIYIHQVEFDNRYKVGERLVDFTEDL</sequence>
<dbReference type="RefSeq" id="XP_018469382.2">
    <property type="nucleotide sequence ID" value="XM_018613880.2"/>
</dbReference>
<name>A0A6J0MAG9_RAPSA</name>
<keyword evidence="1" id="KW-0479">Metal-binding</keyword>
<dbReference type="InterPro" id="IPR011016">
    <property type="entry name" value="Znf_RING-CH"/>
</dbReference>
<dbReference type="SMART" id="SM00744">
    <property type="entry name" value="RINGv"/>
    <property type="match status" value="1"/>
</dbReference>
<keyword evidence="6" id="KW-1185">Reference proteome</keyword>
<accession>A0A6J0MAG9</accession>
<evidence type="ECO:0000256" key="4">
    <source>
        <dbReference type="SAM" id="Phobius"/>
    </source>
</evidence>
<dbReference type="OrthoDB" id="1108038at2759"/>
<evidence type="ECO:0000256" key="2">
    <source>
        <dbReference type="ARBA" id="ARBA00022771"/>
    </source>
</evidence>
<dbReference type="GO" id="GO:0036503">
    <property type="term" value="P:ERAD pathway"/>
    <property type="evidence" value="ECO:0007669"/>
    <property type="project" value="TreeGrafter"/>
</dbReference>
<dbReference type="InterPro" id="IPR013083">
    <property type="entry name" value="Znf_RING/FYVE/PHD"/>
</dbReference>
<dbReference type="SUPFAM" id="SSF57850">
    <property type="entry name" value="RING/U-box"/>
    <property type="match status" value="1"/>
</dbReference>
<feature type="domain" description="RING-CH-type" evidence="5">
    <location>
        <begin position="16"/>
        <end position="79"/>
    </location>
</feature>
<dbReference type="PANTHER" id="PTHR13145">
    <property type="entry name" value="SSM4 PROTEIN"/>
    <property type="match status" value="1"/>
</dbReference>
<dbReference type="Pfam" id="PF12906">
    <property type="entry name" value="RINGv"/>
    <property type="match status" value="1"/>
</dbReference>
<dbReference type="KEGG" id="rsz:108841100"/>
<evidence type="ECO:0000313" key="6">
    <source>
        <dbReference type="Proteomes" id="UP000504610"/>
    </source>
</evidence>
<organism evidence="6 7">
    <name type="scientific">Raphanus sativus</name>
    <name type="common">Radish</name>
    <name type="synonym">Raphanus raphanistrum var. sativus</name>
    <dbReference type="NCBI Taxonomy" id="3726"/>
    <lineage>
        <taxon>Eukaryota</taxon>
        <taxon>Viridiplantae</taxon>
        <taxon>Streptophyta</taxon>
        <taxon>Embryophyta</taxon>
        <taxon>Tracheophyta</taxon>
        <taxon>Spermatophyta</taxon>
        <taxon>Magnoliopsida</taxon>
        <taxon>eudicotyledons</taxon>
        <taxon>Gunneridae</taxon>
        <taxon>Pentapetalae</taxon>
        <taxon>rosids</taxon>
        <taxon>malvids</taxon>
        <taxon>Brassicales</taxon>
        <taxon>Brassicaceae</taxon>
        <taxon>Brassiceae</taxon>
        <taxon>Raphanus</taxon>
    </lineage>
</organism>
<gene>
    <name evidence="7" type="primary">LOC108841100</name>
</gene>
<evidence type="ECO:0000256" key="1">
    <source>
        <dbReference type="ARBA" id="ARBA00022723"/>
    </source>
</evidence>
<feature type="transmembrane region" description="Helical" evidence="4">
    <location>
        <begin position="802"/>
        <end position="818"/>
    </location>
</feature>
<proteinExistence type="predicted"/>
<keyword evidence="2" id="KW-0863">Zinc-finger</keyword>
<keyword evidence="4" id="KW-0472">Membrane</keyword>
<evidence type="ECO:0000256" key="3">
    <source>
        <dbReference type="ARBA" id="ARBA00022833"/>
    </source>
</evidence>
<dbReference type="GeneID" id="108841100"/>
<dbReference type="Pfam" id="PF23113">
    <property type="entry name" value="MARCHF6_C"/>
    <property type="match status" value="1"/>
</dbReference>
<feature type="transmembrane region" description="Helical" evidence="4">
    <location>
        <begin position="670"/>
        <end position="692"/>
    </location>
</feature>
<keyword evidence="4" id="KW-1133">Transmembrane helix</keyword>
<keyword evidence="4" id="KW-0812">Transmembrane</keyword>
<evidence type="ECO:0000313" key="7">
    <source>
        <dbReference type="RefSeq" id="XP_018469382.2"/>
    </source>
</evidence>